<evidence type="ECO:0000313" key="3">
    <source>
        <dbReference type="Proteomes" id="UP000574761"/>
    </source>
</evidence>
<keyword evidence="1" id="KW-0732">Signal</keyword>
<dbReference type="Gene3D" id="1.25.40.10">
    <property type="entry name" value="Tetratricopeptide repeat domain"/>
    <property type="match status" value="1"/>
</dbReference>
<sequence>MRTTRTKTAGIAFFIATTLIATVPAGPAGASGLSIEDQCDAAAASRHDGTRNPAFPPIEDGQITLGVALSACREAYNSGGGVRFAFQLARALEQGGQGLAAENLYREAAEGGHTVAMVRYGQLLQRKGDLAAAHALYRQSAEAGDRLGAYALGMSYRDGIGTASDAGKAAVWLDAAAAGGYEIAALVADFPQAPDAPFNGAQ</sequence>
<dbReference type="SMART" id="SM00671">
    <property type="entry name" value="SEL1"/>
    <property type="match status" value="3"/>
</dbReference>
<feature type="signal peptide" evidence="1">
    <location>
        <begin position="1"/>
        <end position="30"/>
    </location>
</feature>
<dbReference type="Proteomes" id="UP000574761">
    <property type="component" value="Unassembled WGS sequence"/>
</dbReference>
<feature type="chain" id="PRO_5030517616" evidence="1">
    <location>
        <begin position="31"/>
        <end position="202"/>
    </location>
</feature>
<name>A0A7W6D3V4_9HYPH</name>
<organism evidence="2 3">
    <name type="scientific">Mycoplana azooxidifex</name>
    <dbReference type="NCBI Taxonomy" id="1636188"/>
    <lineage>
        <taxon>Bacteria</taxon>
        <taxon>Pseudomonadati</taxon>
        <taxon>Pseudomonadota</taxon>
        <taxon>Alphaproteobacteria</taxon>
        <taxon>Hyphomicrobiales</taxon>
        <taxon>Rhizobiaceae</taxon>
        <taxon>Mycoplana</taxon>
    </lineage>
</organism>
<dbReference type="EMBL" id="JACIEE010000003">
    <property type="protein sequence ID" value="MBB3976266.1"/>
    <property type="molecule type" value="Genomic_DNA"/>
</dbReference>
<gene>
    <name evidence="2" type="ORF">GGQ64_001455</name>
</gene>
<comment type="caution">
    <text evidence="2">The sequence shown here is derived from an EMBL/GenBank/DDBJ whole genome shotgun (WGS) entry which is preliminary data.</text>
</comment>
<proteinExistence type="predicted"/>
<evidence type="ECO:0000313" key="2">
    <source>
        <dbReference type="EMBL" id="MBB3976266.1"/>
    </source>
</evidence>
<keyword evidence="3" id="KW-1185">Reference proteome</keyword>
<dbReference type="AlphaFoldDB" id="A0A7W6D3V4"/>
<accession>A0A7W6D3V4</accession>
<dbReference type="RefSeq" id="WP_183801328.1">
    <property type="nucleotide sequence ID" value="NZ_JACIEE010000003.1"/>
</dbReference>
<dbReference type="SUPFAM" id="SSF81901">
    <property type="entry name" value="HCP-like"/>
    <property type="match status" value="1"/>
</dbReference>
<reference evidence="2 3" key="1">
    <citation type="submission" date="2020-08" db="EMBL/GenBank/DDBJ databases">
        <title>Genomic Encyclopedia of Type Strains, Phase IV (KMG-IV): sequencing the most valuable type-strain genomes for metagenomic binning, comparative biology and taxonomic classification.</title>
        <authorList>
            <person name="Goeker M."/>
        </authorList>
    </citation>
    <scope>NUCLEOTIDE SEQUENCE [LARGE SCALE GENOMIC DNA]</scope>
    <source>
        <strain evidence="2 3">DSM 100211</strain>
    </source>
</reference>
<evidence type="ECO:0000256" key="1">
    <source>
        <dbReference type="SAM" id="SignalP"/>
    </source>
</evidence>
<protein>
    <submittedName>
        <fullName evidence="2">TPR repeat protein</fullName>
    </submittedName>
</protein>
<dbReference type="InterPro" id="IPR006597">
    <property type="entry name" value="Sel1-like"/>
</dbReference>
<dbReference type="InterPro" id="IPR011990">
    <property type="entry name" value="TPR-like_helical_dom_sf"/>
</dbReference>